<keyword evidence="2" id="KW-1185">Reference proteome</keyword>
<gene>
    <name evidence="1" type="ORF">GT019_15850</name>
</gene>
<dbReference type="Pfam" id="PF08974">
    <property type="entry name" value="DUF1877"/>
    <property type="match status" value="1"/>
</dbReference>
<dbReference type="InterPro" id="IPR035944">
    <property type="entry name" value="YfbM-like_sf"/>
</dbReference>
<proteinExistence type="predicted"/>
<evidence type="ECO:0000313" key="2">
    <source>
        <dbReference type="Proteomes" id="UP000665561"/>
    </source>
</evidence>
<name>A0ABW9XRS0_9BACL</name>
<evidence type="ECO:0000313" key="1">
    <source>
        <dbReference type="EMBL" id="NBD25357.1"/>
    </source>
</evidence>
<dbReference type="Proteomes" id="UP000665561">
    <property type="component" value="Unassembled WGS sequence"/>
</dbReference>
<sequence length="159" mass="18326">MSMVLHLMQVNPEDLDAFMDNPHLAEEYANVENESHASLYLDKSWHAIHFLLNGSGSRDEPLVHALLGGESLVEDYYNGPLRYITDDQVGAISRELARFNGNLLTDRYDPEQMAKEEIYPALDWDNPDTRQYVFDYFWDVVDFYTHAHGAGNGMLMYMT</sequence>
<comment type="caution">
    <text evidence="1">The sequence shown here is derived from an EMBL/GenBank/DDBJ whole genome shotgun (WGS) entry which is preliminary data.</text>
</comment>
<protein>
    <submittedName>
        <fullName evidence="1">DUF1877 family protein</fullName>
    </submittedName>
</protein>
<dbReference type="SUPFAM" id="SSF111069">
    <property type="entry name" value="Hypothetical protein yfbM"/>
    <property type="match status" value="1"/>
</dbReference>
<dbReference type="RefSeq" id="WP_161744171.1">
    <property type="nucleotide sequence ID" value="NZ_JAAAMV010000012.1"/>
</dbReference>
<dbReference type="EMBL" id="JAAAMV010000012">
    <property type="protein sequence ID" value="NBD25357.1"/>
    <property type="molecule type" value="Genomic_DNA"/>
</dbReference>
<accession>A0ABW9XRS0</accession>
<organism evidence="1 2">
    <name type="scientific">Paenibacillus glycinis</name>
    <dbReference type="NCBI Taxonomy" id="2697035"/>
    <lineage>
        <taxon>Bacteria</taxon>
        <taxon>Bacillati</taxon>
        <taxon>Bacillota</taxon>
        <taxon>Bacilli</taxon>
        <taxon>Bacillales</taxon>
        <taxon>Paenibacillaceae</taxon>
        <taxon>Paenibacillus</taxon>
    </lineage>
</organism>
<dbReference type="InterPro" id="IPR015068">
    <property type="entry name" value="DUF1877"/>
</dbReference>
<dbReference type="Gene3D" id="3.40.1760.10">
    <property type="entry name" value="YfbM-like super family"/>
    <property type="match status" value="1"/>
</dbReference>
<reference evidence="1 2" key="1">
    <citation type="submission" date="2020-01" db="EMBL/GenBank/DDBJ databases">
        <title>Paenibacillus soybeanensis sp. nov. isolated from the nodules of soybean (Glycine max(L.) Merr).</title>
        <authorList>
            <person name="Wang H."/>
        </authorList>
    </citation>
    <scope>NUCLEOTIDE SEQUENCE [LARGE SCALE GENOMIC DNA]</scope>
    <source>
        <strain evidence="1 2">T1</strain>
    </source>
</reference>